<dbReference type="GO" id="GO:0016987">
    <property type="term" value="F:sigma factor activity"/>
    <property type="evidence" value="ECO:0007669"/>
    <property type="project" value="UniProtKB-KW"/>
</dbReference>
<evidence type="ECO:0000256" key="8">
    <source>
        <dbReference type="ARBA" id="ARBA00023163"/>
    </source>
</evidence>
<evidence type="ECO:0000259" key="11">
    <source>
        <dbReference type="Pfam" id="PF04552"/>
    </source>
</evidence>
<dbReference type="PANTHER" id="PTHR32248:SF4">
    <property type="entry name" value="RNA POLYMERASE SIGMA-54 FACTOR"/>
    <property type="match status" value="1"/>
</dbReference>
<dbReference type="InterPro" id="IPR007046">
    <property type="entry name" value="RNA_pol_sigma_54_core-bd"/>
</dbReference>
<dbReference type="GO" id="GO:0006352">
    <property type="term" value="P:DNA-templated transcription initiation"/>
    <property type="evidence" value="ECO:0007669"/>
    <property type="project" value="InterPro"/>
</dbReference>
<dbReference type="Pfam" id="PF04552">
    <property type="entry name" value="Sigma54_DBD"/>
    <property type="match status" value="1"/>
</dbReference>
<dbReference type="Pfam" id="PF04963">
    <property type="entry name" value="Sigma54_CBD"/>
    <property type="match status" value="1"/>
</dbReference>
<reference evidence="13 14" key="1">
    <citation type="submission" date="2016-10" db="EMBL/GenBank/DDBJ databases">
        <authorList>
            <person name="de Groot N.N."/>
        </authorList>
    </citation>
    <scope>NUCLEOTIDE SEQUENCE [LARGE SCALE GENOMIC DNA]</scope>
    <source>
        <strain evidence="13 14">CPCC 100156</strain>
    </source>
</reference>
<dbReference type="InterPro" id="IPR007634">
    <property type="entry name" value="RNA_pol_sigma_54_DNA-bd"/>
</dbReference>
<feature type="domain" description="RNA polymerase sigma factor 54 DNA-binding" evidence="11">
    <location>
        <begin position="329"/>
        <end position="488"/>
    </location>
</feature>
<comment type="similarity">
    <text evidence="1 9">Belongs to the sigma-54 factor family.</text>
</comment>
<dbReference type="Pfam" id="PF00309">
    <property type="entry name" value="Sigma54_AID"/>
    <property type="match status" value="1"/>
</dbReference>
<dbReference type="AlphaFoldDB" id="A0A1G6J5X4"/>
<dbReference type="PIRSF" id="PIRSF000774">
    <property type="entry name" value="RpoN"/>
    <property type="match status" value="1"/>
</dbReference>
<evidence type="ECO:0000256" key="10">
    <source>
        <dbReference type="SAM" id="MobiDB-lite"/>
    </source>
</evidence>
<name>A0A1G6J5X4_9PROT</name>
<dbReference type="GO" id="GO:0001216">
    <property type="term" value="F:DNA-binding transcription activator activity"/>
    <property type="evidence" value="ECO:0007669"/>
    <property type="project" value="InterPro"/>
</dbReference>
<dbReference type="NCBIfam" id="TIGR02395">
    <property type="entry name" value="rpoN_sigma"/>
    <property type="match status" value="1"/>
</dbReference>
<keyword evidence="7 9" id="KW-0238">DNA-binding</keyword>
<keyword evidence="3 9" id="KW-0808">Transferase</keyword>
<keyword evidence="8 9" id="KW-0804">Transcription</keyword>
<dbReference type="NCBIfam" id="NF009118">
    <property type="entry name" value="PRK12469.1"/>
    <property type="match status" value="1"/>
</dbReference>
<dbReference type="GO" id="GO:0003677">
    <property type="term" value="F:DNA binding"/>
    <property type="evidence" value="ECO:0007669"/>
    <property type="project" value="UniProtKB-KW"/>
</dbReference>
<keyword evidence="14" id="KW-1185">Reference proteome</keyword>
<accession>A0A1G6J5X4</accession>
<dbReference type="EMBL" id="FMZX01000001">
    <property type="protein sequence ID" value="SDC14168.1"/>
    <property type="molecule type" value="Genomic_DNA"/>
</dbReference>
<dbReference type="GO" id="GO:0000428">
    <property type="term" value="C:DNA-directed RNA polymerase complex"/>
    <property type="evidence" value="ECO:0007669"/>
    <property type="project" value="UniProtKB-KW"/>
</dbReference>
<gene>
    <name evidence="13" type="ORF">SAMN04487779_100172</name>
</gene>
<sequence length="494" mass="54376">MSMAPRLDLRQSQSLVMTPQLRQAIKLLQSSNLEVTAFVEEELERNPLLERDERVLPGPDSGHRVDTAPAMTEGPDSHAAAVSETLPSEAAGPLDAEWDNVYDAGGGYESPYGRGGRADFGEDLSGVEDLAAAGRSLREHLGEQVRIAFQSPQERLIAAQLLALVDPAGRLPVEDAQIAAVLGCEEAAVAAVRGRMQRFDPTGMFCRNLAECLAVQLAERNRLDPAMQALLDHLDLVARRDRAALMAVCGVDAEDLADMLAELRRLDPKPGASFDHAPAPALVPDVLMRRAPDGGWLLELNPDTLPRVLVNRGFHARCQVGARNKEEKAFLAERLQSANWLLKSLEQRANTILKVASEIVRRQDGFFRHGVEYLRPLILRDVAEEVQMHESTVSRVTANKYISTPRGTFELKYFFTTAIAGTMGGESHSAEAVRHRIRGMIEAEDAEAVLSDDAIVERLRQEGVDIARRTVAKYREALRIPSSVQRKREKAVPA</sequence>
<dbReference type="Gene3D" id="1.10.10.60">
    <property type="entry name" value="Homeodomain-like"/>
    <property type="match status" value="1"/>
</dbReference>
<evidence type="ECO:0000256" key="9">
    <source>
        <dbReference type="PIRNR" id="PIRNR000774"/>
    </source>
</evidence>
<feature type="region of interest" description="Disordered" evidence="10">
    <location>
        <begin position="53"/>
        <end position="81"/>
    </location>
</feature>
<dbReference type="PROSITE" id="PS00718">
    <property type="entry name" value="SIGMA54_2"/>
    <property type="match status" value="1"/>
</dbReference>
<evidence type="ECO:0000259" key="12">
    <source>
        <dbReference type="Pfam" id="PF04963"/>
    </source>
</evidence>
<dbReference type="STRING" id="938405.SAMN02927895_00259"/>
<evidence type="ECO:0000256" key="5">
    <source>
        <dbReference type="ARBA" id="ARBA00023015"/>
    </source>
</evidence>
<organism evidence="13 14">
    <name type="scientific">Belnapia rosea</name>
    <dbReference type="NCBI Taxonomy" id="938405"/>
    <lineage>
        <taxon>Bacteria</taxon>
        <taxon>Pseudomonadati</taxon>
        <taxon>Pseudomonadota</taxon>
        <taxon>Alphaproteobacteria</taxon>
        <taxon>Acetobacterales</taxon>
        <taxon>Roseomonadaceae</taxon>
        <taxon>Belnapia</taxon>
    </lineage>
</organism>
<dbReference type="Gene3D" id="1.10.10.1330">
    <property type="entry name" value="RNA polymerase sigma-54 factor, core-binding domain"/>
    <property type="match status" value="1"/>
</dbReference>
<proteinExistence type="inferred from homology"/>
<dbReference type="Proteomes" id="UP000198925">
    <property type="component" value="Unassembled WGS sequence"/>
</dbReference>
<evidence type="ECO:0000256" key="7">
    <source>
        <dbReference type="ARBA" id="ARBA00023125"/>
    </source>
</evidence>
<feature type="compositionally biased region" description="Basic and acidic residues" evidence="10">
    <location>
        <begin position="53"/>
        <end position="66"/>
    </location>
</feature>
<keyword evidence="4 9" id="KW-0548">Nucleotidyltransferase</keyword>
<evidence type="ECO:0000256" key="4">
    <source>
        <dbReference type="ARBA" id="ARBA00022695"/>
    </source>
</evidence>
<keyword evidence="2 9" id="KW-0240">DNA-directed RNA polymerase</keyword>
<evidence type="ECO:0000313" key="13">
    <source>
        <dbReference type="EMBL" id="SDC14168.1"/>
    </source>
</evidence>
<evidence type="ECO:0000256" key="6">
    <source>
        <dbReference type="ARBA" id="ARBA00023082"/>
    </source>
</evidence>
<evidence type="ECO:0000313" key="14">
    <source>
        <dbReference type="Proteomes" id="UP000198925"/>
    </source>
</evidence>
<dbReference type="RefSeq" id="WP_090659415.1">
    <property type="nucleotide sequence ID" value="NZ_FMZX01000001.1"/>
</dbReference>
<dbReference type="PROSITE" id="PS00717">
    <property type="entry name" value="SIGMA54_1"/>
    <property type="match status" value="1"/>
</dbReference>
<evidence type="ECO:0000256" key="3">
    <source>
        <dbReference type="ARBA" id="ARBA00022679"/>
    </source>
</evidence>
<keyword evidence="5 9" id="KW-0805">Transcription regulation</keyword>
<comment type="function">
    <text evidence="9">Sigma factors are initiation factors that promote the attachment of RNA polymerase to specific initiation sites and are then released.</text>
</comment>
<dbReference type="PROSITE" id="PS50044">
    <property type="entry name" value="SIGMA54_3"/>
    <property type="match status" value="1"/>
</dbReference>
<evidence type="ECO:0000256" key="2">
    <source>
        <dbReference type="ARBA" id="ARBA00022478"/>
    </source>
</evidence>
<dbReference type="PANTHER" id="PTHR32248">
    <property type="entry name" value="RNA POLYMERASE SIGMA-54 FACTOR"/>
    <property type="match status" value="1"/>
</dbReference>
<keyword evidence="6 9" id="KW-0731">Sigma factor</keyword>
<dbReference type="PRINTS" id="PR00045">
    <property type="entry name" value="SIGMA54FCT"/>
</dbReference>
<evidence type="ECO:0000256" key="1">
    <source>
        <dbReference type="ARBA" id="ARBA00008798"/>
    </source>
</evidence>
<protein>
    <recommendedName>
        <fullName evidence="9">RNA polymerase sigma-54 factor</fullName>
    </recommendedName>
</protein>
<dbReference type="InterPro" id="IPR038709">
    <property type="entry name" value="RpoN_core-bd_sf"/>
</dbReference>
<dbReference type="InterPro" id="IPR000394">
    <property type="entry name" value="RNA_pol_sigma_54"/>
</dbReference>
<dbReference type="GO" id="GO:0016779">
    <property type="term" value="F:nucleotidyltransferase activity"/>
    <property type="evidence" value="ECO:0007669"/>
    <property type="project" value="UniProtKB-KW"/>
</dbReference>
<feature type="domain" description="RNA polymerase sigma factor 54 core-binding" evidence="12">
    <location>
        <begin position="128"/>
        <end position="312"/>
    </location>
</feature>
<dbReference type="NCBIfam" id="NF004596">
    <property type="entry name" value="PRK05932.1-3"/>
    <property type="match status" value="1"/>
</dbReference>